<dbReference type="EMBL" id="JAGSOT010000012">
    <property type="protein sequence ID" value="MBR7795521.1"/>
    <property type="molecule type" value="Genomic_DNA"/>
</dbReference>
<dbReference type="InterPro" id="IPR027954">
    <property type="entry name" value="Transcobalamin-like_C"/>
</dbReference>
<dbReference type="RefSeq" id="WP_121605081.1">
    <property type="nucleotide sequence ID" value="NZ_BAAACY010000154.1"/>
</dbReference>
<organism evidence="4 5">
    <name type="scientific">Virgibacillus salarius</name>
    <dbReference type="NCBI Taxonomy" id="447199"/>
    <lineage>
        <taxon>Bacteria</taxon>
        <taxon>Bacillati</taxon>
        <taxon>Bacillota</taxon>
        <taxon>Bacilli</taxon>
        <taxon>Bacillales</taxon>
        <taxon>Bacillaceae</taxon>
        <taxon>Virgibacillus</taxon>
    </lineage>
</organism>
<evidence type="ECO:0000259" key="3">
    <source>
        <dbReference type="Pfam" id="PF14478"/>
    </source>
</evidence>
<protein>
    <submittedName>
        <fullName evidence="4">DUF4430 domain-containing protein</fullName>
    </submittedName>
</protein>
<keyword evidence="5" id="KW-1185">Reference proteome</keyword>
<evidence type="ECO:0000313" key="4">
    <source>
        <dbReference type="EMBL" id="MBR7795521.1"/>
    </source>
</evidence>
<feature type="signal peptide" evidence="2">
    <location>
        <begin position="1"/>
        <end position="19"/>
    </location>
</feature>
<dbReference type="Proteomes" id="UP000675284">
    <property type="component" value="Unassembled WGS sequence"/>
</dbReference>
<keyword evidence="2" id="KW-0732">Signal</keyword>
<proteinExistence type="predicted"/>
<evidence type="ECO:0000256" key="2">
    <source>
        <dbReference type="SAM" id="SignalP"/>
    </source>
</evidence>
<evidence type="ECO:0000313" key="5">
    <source>
        <dbReference type="Proteomes" id="UP000675284"/>
    </source>
</evidence>
<accession>A0A941DUC0</accession>
<dbReference type="Pfam" id="PF14478">
    <property type="entry name" value="DUF4430"/>
    <property type="match status" value="1"/>
</dbReference>
<feature type="chain" id="PRO_5039488504" evidence="2">
    <location>
        <begin position="20"/>
        <end position="146"/>
    </location>
</feature>
<evidence type="ECO:0000256" key="1">
    <source>
        <dbReference type="SAM" id="MobiDB-lite"/>
    </source>
</evidence>
<dbReference type="Gene3D" id="2.170.130.30">
    <property type="match status" value="1"/>
</dbReference>
<reference evidence="4" key="1">
    <citation type="submission" date="2021-04" db="EMBL/GenBank/DDBJ databases">
        <title>Isolation and polyphasic classification of algal microorganism.</title>
        <authorList>
            <person name="Wang S."/>
        </authorList>
    </citation>
    <scope>NUCLEOTIDE SEQUENCE</scope>
    <source>
        <strain evidence="4">720a</strain>
    </source>
</reference>
<feature type="compositionally biased region" description="Polar residues" evidence="1">
    <location>
        <begin position="28"/>
        <end position="47"/>
    </location>
</feature>
<gene>
    <name evidence="4" type="ORF">KCX74_05635</name>
</gene>
<feature type="domain" description="Transcobalamin-like C-terminal" evidence="3">
    <location>
        <begin position="76"/>
        <end position="143"/>
    </location>
</feature>
<dbReference type="AlphaFoldDB" id="A0A941DUC0"/>
<feature type="region of interest" description="Disordered" evidence="1">
    <location>
        <begin position="26"/>
        <end position="50"/>
    </location>
</feature>
<dbReference type="PROSITE" id="PS51257">
    <property type="entry name" value="PROKAR_LIPOPROTEIN"/>
    <property type="match status" value="1"/>
</dbReference>
<sequence>MKQWMFRLIAVFMVVVLLAGCGTEDSTDQATQKEANNTTENQGSNTEQSEETVLITITKDHGEEYIHEKEVPIEEGDILMDVMEENFYIETEQNGTFITSIERVAAKEGEKKGWIYTVNGEMAKVGAAEYELKPDDKVVFDFQAWE</sequence>
<name>A0A941DUC0_9BACI</name>
<comment type="caution">
    <text evidence="4">The sequence shown here is derived from an EMBL/GenBank/DDBJ whole genome shotgun (WGS) entry which is preliminary data.</text>
</comment>